<accession>A0A7K0C093</accession>
<dbReference type="InterPro" id="IPR007213">
    <property type="entry name" value="Ppm1/Ppm2/Tcmp"/>
</dbReference>
<dbReference type="SUPFAM" id="SSF53335">
    <property type="entry name" value="S-adenosyl-L-methionine-dependent methyltransferases"/>
    <property type="match status" value="1"/>
</dbReference>
<evidence type="ECO:0000256" key="6">
    <source>
        <dbReference type="RuleBase" id="RU362030"/>
    </source>
</evidence>
<reference evidence="7 8" key="1">
    <citation type="submission" date="2019-10" db="EMBL/GenBank/DDBJ databases">
        <title>Actinomadura rubteroloni sp. nov. and Actinomadura macrotermitis sp. nov., isolated from the gut of fungus growing-termite Macrotermes natalensis.</title>
        <authorList>
            <person name="Benndorf R."/>
            <person name="Martin K."/>
            <person name="Kuefner M."/>
            <person name="De Beer W."/>
            <person name="Kaster A.-K."/>
            <person name="Vollmers J."/>
            <person name="Poulsen M."/>
            <person name="Beemelmanns C."/>
        </authorList>
    </citation>
    <scope>NUCLEOTIDE SEQUENCE [LARGE SCALE GENOMIC DNA]</scope>
    <source>
        <strain evidence="7 8">RB68</strain>
    </source>
</reference>
<dbReference type="GO" id="GO:0032259">
    <property type="term" value="P:methylation"/>
    <property type="evidence" value="ECO:0007669"/>
    <property type="project" value="UniProtKB-KW"/>
</dbReference>
<sequence length="291" mass="31033">MVTGKVCTFPFMDIGKPSRTALATAAARAAHLVVDHSPHLLRDTVAAPLLGGLAEEIIGYHRAHGDHLLLAGTRALTTARAHYTERRVAESGASQYVILGAGLDTFAYRCDGGVRVFEVDHPATQEWKRTLLAAAGLSPRGEVVHVPVDFEADDPWRALAAAGLDPHRPALVSWLGVSVYLTSEAIGATLAGLAALAEGSELVMEYLLPPALRDAAGDAYAAHAAQAVAERGEPYLTFLTPGETERLLAGHGLTVVEDVGLRDAVPAACWQRDDALRPFEFARLVRATLRR</sequence>
<gene>
    <name evidence="7" type="ORF">ACRB68_49750</name>
</gene>
<proteinExistence type="inferred from homology"/>
<keyword evidence="5 6" id="KW-0949">S-adenosyl-L-methionine</keyword>
<comment type="similarity">
    <text evidence="2 6">Belongs to the UPF0677 family.</text>
</comment>
<keyword evidence="4" id="KW-0808">Transferase</keyword>
<evidence type="ECO:0000256" key="5">
    <source>
        <dbReference type="ARBA" id="ARBA00022691"/>
    </source>
</evidence>
<evidence type="ECO:0000313" key="7">
    <source>
        <dbReference type="EMBL" id="MQY06878.1"/>
    </source>
</evidence>
<dbReference type="Pfam" id="PF04072">
    <property type="entry name" value="LCM"/>
    <property type="match status" value="1"/>
</dbReference>
<keyword evidence="3 6" id="KW-0489">Methyltransferase</keyword>
<dbReference type="PANTHER" id="PTHR43619:SF2">
    <property type="entry name" value="S-ADENOSYL-L-METHIONINE-DEPENDENT METHYLTRANSFERASES SUPERFAMILY PROTEIN"/>
    <property type="match status" value="1"/>
</dbReference>
<comment type="function">
    <text evidence="1 6">Exhibits S-adenosyl-L-methionine-dependent methyltransferase activity.</text>
</comment>
<dbReference type="Gene3D" id="3.40.50.150">
    <property type="entry name" value="Vaccinia Virus protein VP39"/>
    <property type="match status" value="1"/>
</dbReference>
<dbReference type="AlphaFoldDB" id="A0A7K0C093"/>
<evidence type="ECO:0000256" key="2">
    <source>
        <dbReference type="ARBA" id="ARBA00008138"/>
    </source>
</evidence>
<evidence type="ECO:0000256" key="4">
    <source>
        <dbReference type="ARBA" id="ARBA00022679"/>
    </source>
</evidence>
<name>A0A7K0C093_9ACTN</name>
<dbReference type="EC" id="2.1.1.-" evidence="6"/>
<comment type="caution">
    <text evidence="7">The sequence shown here is derived from an EMBL/GenBank/DDBJ whole genome shotgun (WGS) entry which is preliminary data.</text>
</comment>
<keyword evidence="8" id="KW-1185">Reference proteome</keyword>
<dbReference type="InterPro" id="IPR029063">
    <property type="entry name" value="SAM-dependent_MTases_sf"/>
</dbReference>
<evidence type="ECO:0000313" key="8">
    <source>
        <dbReference type="Proteomes" id="UP000487268"/>
    </source>
</evidence>
<dbReference type="GO" id="GO:0008168">
    <property type="term" value="F:methyltransferase activity"/>
    <property type="evidence" value="ECO:0007669"/>
    <property type="project" value="UniProtKB-UniRule"/>
</dbReference>
<dbReference type="NCBIfam" id="TIGR00027">
    <property type="entry name" value="mthyl_TIGR00027"/>
    <property type="match status" value="1"/>
</dbReference>
<evidence type="ECO:0000256" key="1">
    <source>
        <dbReference type="ARBA" id="ARBA00003907"/>
    </source>
</evidence>
<dbReference type="EMBL" id="WEGH01000003">
    <property type="protein sequence ID" value="MQY06878.1"/>
    <property type="molecule type" value="Genomic_DNA"/>
</dbReference>
<evidence type="ECO:0000256" key="3">
    <source>
        <dbReference type="ARBA" id="ARBA00022603"/>
    </source>
</evidence>
<dbReference type="InterPro" id="IPR011610">
    <property type="entry name" value="SAM_mthyl_Trfase_ML2640-like"/>
</dbReference>
<dbReference type="PANTHER" id="PTHR43619">
    <property type="entry name" value="S-ADENOSYL-L-METHIONINE-DEPENDENT METHYLTRANSFERASE YKTD-RELATED"/>
    <property type="match status" value="1"/>
</dbReference>
<dbReference type="Proteomes" id="UP000487268">
    <property type="component" value="Unassembled WGS sequence"/>
</dbReference>
<organism evidence="7 8">
    <name type="scientific">Actinomadura macrotermitis</name>
    <dbReference type="NCBI Taxonomy" id="2585200"/>
    <lineage>
        <taxon>Bacteria</taxon>
        <taxon>Bacillati</taxon>
        <taxon>Actinomycetota</taxon>
        <taxon>Actinomycetes</taxon>
        <taxon>Streptosporangiales</taxon>
        <taxon>Thermomonosporaceae</taxon>
        <taxon>Actinomadura</taxon>
    </lineage>
</organism>
<protein>
    <recommendedName>
        <fullName evidence="6">S-adenosyl-L-methionine-dependent methyltransferase</fullName>
        <ecNumber evidence="6">2.1.1.-</ecNumber>
    </recommendedName>
</protein>